<keyword evidence="4" id="KW-1185">Reference proteome</keyword>
<dbReference type="PANTHER" id="PTHR43003">
    <property type="entry name" value="DNA-3-METHYLADENINE GLYCOSYLASE"/>
    <property type="match status" value="1"/>
</dbReference>
<dbReference type="RefSeq" id="WP_345715082.1">
    <property type="nucleotide sequence ID" value="NZ_BAABFP010000002.1"/>
</dbReference>
<keyword evidence="1" id="KW-0227">DNA damage</keyword>
<dbReference type="InterPro" id="IPR051912">
    <property type="entry name" value="Alkylbase_DNA_Glycosylase/TA"/>
</dbReference>
<organism evidence="3 4">
    <name type="scientific">Angustibacter luteus</name>
    <dbReference type="NCBI Taxonomy" id="658456"/>
    <lineage>
        <taxon>Bacteria</taxon>
        <taxon>Bacillati</taxon>
        <taxon>Actinomycetota</taxon>
        <taxon>Actinomycetes</taxon>
        <taxon>Kineosporiales</taxon>
        <taxon>Kineosporiaceae</taxon>
    </lineage>
</organism>
<dbReference type="PANTHER" id="PTHR43003:SF6">
    <property type="entry name" value="DNA GLYCOSYLASE"/>
    <property type="match status" value="1"/>
</dbReference>
<evidence type="ECO:0000256" key="1">
    <source>
        <dbReference type="ARBA" id="ARBA00022763"/>
    </source>
</evidence>
<evidence type="ECO:0000313" key="3">
    <source>
        <dbReference type="EMBL" id="MFC6008225.1"/>
    </source>
</evidence>
<comment type="caution">
    <text evidence="3">The sequence shown here is derived from an EMBL/GenBank/DDBJ whole genome shotgun (WGS) entry which is preliminary data.</text>
</comment>
<sequence>MVSAPDVESTWRPGRPVDLLATLSVLVRGGADPSHRLTADGQLWRVCRTPQGAATLHLRVRAGDVEAHAWGAGAGWAVDGVPDLLGASDDARGFEPQHDVLVQALRRRPGWRVPRTRLVMEALAPAAFEQKVTGQEAFAGWRRMLLRFGEVAPGPAGEAGMRVPPSAAQWAAVPSWAWLQAGVDGARSATVVRAARVAGRLEQTLDLSTADAERRLRAVPGVGVWTAAEVRQRAHGDADAVSFGDFHVPGEIGLALTGNRVDDDGLAELLEPYRPHRYRVQRLLQLEAPRRGRRAPRPTPRFHLPVR</sequence>
<dbReference type="SUPFAM" id="SSF48150">
    <property type="entry name" value="DNA-glycosylase"/>
    <property type="match status" value="1"/>
</dbReference>
<dbReference type="Proteomes" id="UP001596189">
    <property type="component" value="Unassembled WGS sequence"/>
</dbReference>
<evidence type="ECO:0000256" key="2">
    <source>
        <dbReference type="ARBA" id="ARBA00023204"/>
    </source>
</evidence>
<dbReference type="Gene3D" id="1.10.340.30">
    <property type="entry name" value="Hypothetical protein, domain 2"/>
    <property type="match status" value="1"/>
</dbReference>
<keyword evidence="2" id="KW-0234">DNA repair</keyword>
<gene>
    <name evidence="3" type="ORF">ACFQDO_13900</name>
</gene>
<reference evidence="4" key="1">
    <citation type="journal article" date="2019" name="Int. J. Syst. Evol. Microbiol.">
        <title>The Global Catalogue of Microorganisms (GCM) 10K type strain sequencing project: providing services to taxonomists for standard genome sequencing and annotation.</title>
        <authorList>
            <consortium name="The Broad Institute Genomics Platform"/>
            <consortium name="The Broad Institute Genome Sequencing Center for Infectious Disease"/>
            <person name="Wu L."/>
            <person name="Ma J."/>
        </authorList>
    </citation>
    <scope>NUCLEOTIDE SEQUENCE [LARGE SCALE GENOMIC DNA]</scope>
    <source>
        <strain evidence="4">KACC 14249</strain>
    </source>
</reference>
<dbReference type="EMBL" id="JBHSRD010000004">
    <property type="protein sequence ID" value="MFC6008225.1"/>
    <property type="molecule type" value="Genomic_DNA"/>
</dbReference>
<proteinExistence type="predicted"/>
<protein>
    <submittedName>
        <fullName evidence="3">DNA-3-methyladenine glycosylase family protein</fullName>
    </submittedName>
</protein>
<name>A0ABW1JGB6_9ACTN</name>
<dbReference type="InterPro" id="IPR011257">
    <property type="entry name" value="DNA_glycosylase"/>
</dbReference>
<evidence type="ECO:0000313" key="4">
    <source>
        <dbReference type="Proteomes" id="UP001596189"/>
    </source>
</evidence>
<accession>A0ABW1JGB6</accession>